<proteinExistence type="predicted"/>
<evidence type="ECO:0000256" key="7">
    <source>
        <dbReference type="ARBA" id="ARBA00023015"/>
    </source>
</evidence>
<evidence type="ECO:0000256" key="8">
    <source>
        <dbReference type="ARBA" id="ARBA00023125"/>
    </source>
</evidence>
<feature type="compositionally biased region" description="Polar residues" evidence="11">
    <location>
        <begin position="20"/>
        <end position="33"/>
    </location>
</feature>
<dbReference type="InterPro" id="IPR027008">
    <property type="entry name" value="Teashirt_fam"/>
</dbReference>
<keyword evidence="3" id="KW-0479">Metal-binding</keyword>
<keyword evidence="9" id="KW-0804">Transcription</keyword>
<evidence type="ECO:0000313" key="12">
    <source>
        <dbReference type="EMBL" id="KAL3395748.1"/>
    </source>
</evidence>
<evidence type="ECO:0000256" key="1">
    <source>
        <dbReference type="ARBA" id="ARBA00022473"/>
    </source>
</evidence>
<feature type="region of interest" description="Disordered" evidence="11">
    <location>
        <begin position="91"/>
        <end position="125"/>
    </location>
</feature>
<evidence type="ECO:0000313" key="13">
    <source>
        <dbReference type="Proteomes" id="UP001627154"/>
    </source>
</evidence>
<dbReference type="PANTHER" id="PTHR12487">
    <property type="entry name" value="TEASHIRT-RELATED"/>
    <property type="match status" value="1"/>
</dbReference>
<sequence length="260" mass="26505">MNPPTPRPLNPAEQLARSPCRNSTSSPASSDRSVTPRGTPDNKVASSLGALSSMFDNLSGGSGGTSHNADGQGRKTSSHPLAALQKLCDKTETRGSSGGSRAASASSAVMGSCGSSSSSAAGATSSTTPGAILAFSWACNDAVVTPDSAMKCAFCDTYVHTKGAYRHHLSKVHFVKDGVLPDGPNPGRSVTTTSGNGGQTTAGSSHSSSSPPISQRNRSPPILQANGSPSQPVSSPLEESPHSKFLKYTELAKQLSSKYV</sequence>
<keyword evidence="10" id="KW-0539">Nucleus</keyword>
<feature type="compositionally biased region" description="Polar residues" evidence="11">
    <location>
        <begin position="225"/>
        <end position="234"/>
    </location>
</feature>
<keyword evidence="4" id="KW-0677">Repeat</keyword>
<accession>A0ABD2WT60</accession>
<comment type="caution">
    <text evidence="12">The sequence shown here is derived from an EMBL/GenBank/DDBJ whole genome shotgun (WGS) entry which is preliminary data.</text>
</comment>
<dbReference type="GO" id="GO:0003677">
    <property type="term" value="F:DNA binding"/>
    <property type="evidence" value="ECO:0007669"/>
    <property type="project" value="UniProtKB-KW"/>
</dbReference>
<name>A0ABD2WT60_9HYME</name>
<reference evidence="12 13" key="1">
    <citation type="journal article" date="2024" name="bioRxiv">
        <title>A reference genome for Trichogramma kaykai: A tiny desert-dwelling parasitoid wasp with competing sex-ratio distorters.</title>
        <authorList>
            <person name="Culotta J."/>
            <person name="Lindsey A.R."/>
        </authorList>
    </citation>
    <scope>NUCLEOTIDE SEQUENCE [LARGE SCALE GENOMIC DNA]</scope>
    <source>
        <strain evidence="12 13">KSX58</strain>
    </source>
</reference>
<keyword evidence="1" id="KW-0217">Developmental protein</keyword>
<keyword evidence="5" id="KW-0863">Zinc-finger</keyword>
<organism evidence="12 13">
    <name type="scientific">Trichogramma kaykai</name>
    <dbReference type="NCBI Taxonomy" id="54128"/>
    <lineage>
        <taxon>Eukaryota</taxon>
        <taxon>Metazoa</taxon>
        <taxon>Ecdysozoa</taxon>
        <taxon>Arthropoda</taxon>
        <taxon>Hexapoda</taxon>
        <taxon>Insecta</taxon>
        <taxon>Pterygota</taxon>
        <taxon>Neoptera</taxon>
        <taxon>Endopterygota</taxon>
        <taxon>Hymenoptera</taxon>
        <taxon>Apocrita</taxon>
        <taxon>Proctotrupomorpha</taxon>
        <taxon>Chalcidoidea</taxon>
        <taxon>Trichogrammatidae</taxon>
        <taxon>Trichogramma</taxon>
    </lineage>
</organism>
<gene>
    <name evidence="12" type="ORF">TKK_010281</name>
</gene>
<keyword evidence="6" id="KW-0862">Zinc</keyword>
<evidence type="ECO:0000256" key="11">
    <source>
        <dbReference type="SAM" id="MobiDB-lite"/>
    </source>
</evidence>
<dbReference type="PANTHER" id="PTHR12487:SF7">
    <property type="entry name" value="PROTEIN TEASHIRT-RELATED"/>
    <property type="match status" value="1"/>
</dbReference>
<evidence type="ECO:0000256" key="5">
    <source>
        <dbReference type="ARBA" id="ARBA00022771"/>
    </source>
</evidence>
<feature type="compositionally biased region" description="Polar residues" evidence="11">
    <location>
        <begin position="65"/>
        <end position="78"/>
    </location>
</feature>
<keyword evidence="2" id="KW-0678">Repressor</keyword>
<evidence type="ECO:0000256" key="10">
    <source>
        <dbReference type="ARBA" id="ARBA00023242"/>
    </source>
</evidence>
<evidence type="ECO:0000256" key="9">
    <source>
        <dbReference type="ARBA" id="ARBA00023163"/>
    </source>
</evidence>
<feature type="region of interest" description="Disordered" evidence="11">
    <location>
        <begin position="1"/>
        <end position="78"/>
    </location>
</feature>
<keyword evidence="13" id="KW-1185">Reference proteome</keyword>
<dbReference type="EMBL" id="JBJJXI010000078">
    <property type="protein sequence ID" value="KAL3395748.1"/>
    <property type="molecule type" value="Genomic_DNA"/>
</dbReference>
<keyword evidence="7" id="KW-0805">Transcription regulation</keyword>
<dbReference type="AlphaFoldDB" id="A0ABD2WT60"/>
<dbReference type="GO" id="GO:0008270">
    <property type="term" value="F:zinc ion binding"/>
    <property type="evidence" value="ECO:0007669"/>
    <property type="project" value="UniProtKB-KW"/>
</dbReference>
<feature type="compositionally biased region" description="Low complexity" evidence="11">
    <location>
        <begin position="99"/>
        <end position="125"/>
    </location>
</feature>
<protein>
    <submittedName>
        <fullName evidence="12">Uncharacterized protein</fullName>
    </submittedName>
</protein>
<feature type="compositionally biased region" description="Low complexity" evidence="11">
    <location>
        <begin position="204"/>
        <end position="222"/>
    </location>
</feature>
<evidence type="ECO:0000256" key="4">
    <source>
        <dbReference type="ARBA" id="ARBA00022737"/>
    </source>
</evidence>
<dbReference type="Proteomes" id="UP001627154">
    <property type="component" value="Unassembled WGS sequence"/>
</dbReference>
<evidence type="ECO:0000256" key="6">
    <source>
        <dbReference type="ARBA" id="ARBA00022833"/>
    </source>
</evidence>
<evidence type="ECO:0000256" key="2">
    <source>
        <dbReference type="ARBA" id="ARBA00022491"/>
    </source>
</evidence>
<keyword evidence="8" id="KW-0238">DNA-binding</keyword>
<evidence type="ECO:0000256" key="3">
    <source>
        <dbReference type="ARBA" id="ARBA00022723"/>
    </source>
</evidence>
<feature type="region of interest" description="Disordered" evidence="11">
    <location>
        <begin position="178"/>
        <end position="245"/>
    </location>
</feature>